<gene>
    <name evidence="2" type="ORF">ABFG95_24180</name>
</gene>
<evidence type="ECO:0000256" key="1">
    <source>
        <dbReference type="SAM" id="Phobius"/>
    </source>
</evidence>
<protein>
    <submittedName>
        <fullName evidence="2">Uncharacterized protein</fullName>
    </submittedName>
</protein>
<organism evidence="2">
    <name type="scientific">Achromobacter sp. HNDS-1</name>
    <dbReference type="NCBI Taxonomy" id="3151598"/>
    <lineage>
        <taxon>Bacteria</taxon>
        <taxon>Pseudomonadati</taxon>
        <taxon>Pseudomonadota</taxon>
        <taxon>Betaproteobacteria</taxon>
        <taxon>Burkholderiales</taxon>
        <taxon>Alcaligenaceae</taxon>
        <taxon>Achromobacter</taxon>
    </lineage>
</organism>
<sequence>MKDVKFEDWRLTVFWVAVAAATAIAGFVFGWSWRDRTGALANVSLLAAMTAIGTVGATVAAVAIASWQYRTQRMERYAEAVLVIGEAYPRLAGFHAVLIECSNTFDGVEKVDLSVKDIRAVISDIQDAYRMADLPAPKQLLPLRESLAHEMALVISQLHPTVSFAVDEALETRAGRLEVVQFMQQGIKVAMPLIESLSERGYQLLKREVSSTA</sequence>
<accession>A0AAU7L8C7</accession>
<dbReference type="AlphaFoldDB" id="A0AAU7L8C7"/>
<dbReference type="RefSeq" id="WP_348994975.1">
    <property type="nucleotide sequence ID" value="NZ_CP157584.1"/>
</dbReference>
<feature type="transmembrane region" description="Helical" evidence="1">
    <location>
        <begin position="12"/>
        <end position="33"/>
    </location>
</feature>
<keyword evidence="1" id="KW-0812">Transmembrane</keyword>
<reference evidence="2" key="1">
    <citation type="submission" date="2024-05" db="EMBL/GenBank/DDBJ databases">
        <title>Transcriptome analysis of the degradation process of organic nitrogen by two heterotrophic nitrifying and aerobic denitrifying bacteria, Achromobacter sp. HNDS-1 and Enterobacter sp. HNDS-6.</title>
        <authorList>
            <person name="Huang Y."/>
        </authorList>
    </citation>
    <scope>NUCLEOTIDE SEQUENCE</scope>
    <source>
        <strain evidence="2">HNDS-1</strain>
    </source>
</reference>
<keyword evidence="1" id="KW-1133">Transmembrane helix</keyword>
<dbReference type="EMBL" id="CP157584">
    <property type="protein sequence ID" value="XBO97941.1"/>
    <property type="molecule type" value="Genomic_DNA"/>
</dbReference>
<dbReference type="KEGG" id="achh:ABFG95_24180"/>
<name>A0AAU7L8C7_9BURK</name>
<proteinExistence type="predicted"/>
<feature type="transmembrane region" description="Helical" evidence="1">
    <location>
        <begin position="45"/>
        <end position="67"/>
    </location>
</feature>
<evidence type="ECO:0000313" key="2">
    <source>
        <dbReference type="EMBL" id="XBO97941.1"/>
    </source>
</evidence>
<keyword evidence="1" id="KW-0472">Membrane</keyword>